<gene>
    <name evidence="3 4 5 6 7" type="primary">LOC115232654</name>
</gene>
<feature type="region of interest" description="Disordered" evidence="1">
    <location>
        <begin position="170"/>
        <end position="189"/>
    </location>
</feature>
<evidence type="ECO:0000313" key="7">
    <source>
        <dbReference type="RefSeq" id="XP_036356311.1"/>
    </source>
</evidence>
<accession>A0A6P7U846</accession>
<evidence type="ECO:0000313" key="4">
    <source>
        <dbReference type="RefSeq" id="XP_029658525.1"/>
    </source>
</evidence>
<evidence type="ECO:0000313" key="5">
    <source>
        <dbReference type="RefSeq" id="XP_029658527.1"/>
    </source>
</evidence>
<proteinExistence type="predicted"/>
<organism evidence="2 6">
    <name type="scientific">Octopus sinensis</name>
    <name type="common">East Asian common octopus</name>
    <dbReference type="NCBI Taxonomy" id="2607531"/>
    <lineage>
        <taxon>Eukaryota</taxon>
        <taxon>Metazoa</taxon>
        <taxon>Spiralia</taxon>
        <taxon>Lophotrochozoa</taxon>
        <taxon>Mollusca</taxon>
        <taxon>Cephalopoda</taxon>
        <taxon>Coleoidea</taxon>
        <taxon>Octopodiformes</taxon>
        <taxon>Octopoda</taxon>
        <taxon>Incirrata</taxon>
        <taxon>Octopodidae</taxon>
        <taxon>Octopus</taxon>
    </lineage>
</organism>
<evidence type="ECO:0000313" key="2">
    <source>
        <dbReference type="Proteomes" id="UP000515154"/>
    </source>
</evidence>
<feature type="compositionally biased region" description="Basic residues" evidence="1">
    <location>
        <begin position="179"/>
        <end position="189"/>
    </location>
</feature>
<evidence type="ECO:0000313" key="6">
    <source>
        <dbReference type="RefSeq" id="XP_029658528.1"/>
    </source>
</evidence>
<dbReference type="Proteomes" id="UP000515154">
    <property type="component" value="Linkage group LG2"/>
</dbReference>
<name>A0A6P7U846_9MOLL</name>
<dbReference type="RefSeq" id="XP_036356311.1">
    <property type="nucleotide sequence ID" value="XM_036500418.1"/>
</dbReference>
<dbReference type="AlphaFoldDB" id="A0A6P7U846"/>
<dbReference type="RefSeq" id="XP_029658524.1">
    <property type="nucleotide sequence ID" value="XM_029802664.2"/>
</dbReference>
<dbReference type="RefSeq" id="XP_029658528.1">
    <property type="nucleotide sequence ID" value="XM_029802668.2"/>
</dbReference>
<dbReference type="RefSeq" id="XP_029658525.1">
    <property type="nucleotide sequence ID" value="XM_029802665.2"/>
</dbReference>
<protein>
    <submittedName>
        <fullName evidence="3 4">Uncharacterized protein LOC115232654</fullName>
    </submittedName>
</protein>
<reference evidence="3 4" key="1">
    <citation type="submission" date="2025-08" db="UniProtKB">
        <authorList>
            <consortium name="RefSeq"/>
        </authorList>
    </citation>
    <scope>IDENTIFICATION</scope>
</reference>
<evidence type="ECO:0000313" key="3">
    <source>
        <dbReference type="RefSeq" id="XP_029658524.1"/>
    </source>
</evidence>
<evidence type="ECO:0000256" key="1">
    <source>
        <dbReference type="SAM" id="MobiDB-lite"/>
    </source>
</evidence>
<dbReference type="KEGG" id="osn:115232654"/>
<dbReference type="RefSeq" id="XP_029658527.1">
    <property type="nucleotide sequence ID" value="XM_029802667.2"/>
</dbReference>
<keyword evidence="2" id="KW-1185">Reference proteome</keyword>
<sequence length="189" mass="21723">MESHWTVWNTDFHSDNFVNELNPADPLYSIDDPIPTNCSFGRKKRREEMTIPKLPKFFIIPHKNNSGIGRGLSKSSGTVTKPGQLSFQQSHKVSDEVLCEQQPKCYQPLCSTRSDNLQNLARHEKKESIIFDQNSFNNLDITCFKEVEKNDNSKEIDICNDNDFPELITNNGSENSITKRTRKPRCSKK</sequence>